<keyword evidence="7" id="KW-1185">Reference proteome</keyword>
<dbReference type="Gene3D" id="1.10.3720.10">
    <property type="entry name" value="MetI-like"/>
    <property type="match status" value="2"/>
</dbReference>
<protein>
    <submittedName>
        <fullName evidence="6">ABC transporter permease</fullName>
    </submittedName>
</protein>
<dbReference type="EMBL" id="CP009761">
    <property type="protein sequence ID" value="AIZ36646.1"/>
    <property type="molecule type" value="Genomic_DNA"/>
</dbReference>
<name>A0A0B4S254_9FIRM</name>
<feature type="transmembrane region" description="Helical" evidence="5">
    <location>
        <begin position="133"/>
        <end position="159"/>
    </location>
</feature>
<dbReference type="Pfam" id="PF00528">
    <property type="entry name" value="BPD_transp_1"/>
    <property type="match status" value="2"/>
</dbReference>
<gene>
    <name evidence="6" type="ORF">NW74_04505</name>
</gene>
<feature type="transmembrane region" description="Helical" evidence="5">
    <location>
        <begin position="340"/>
        <end position="359"/>
    </location>
</feature>
<dbReference type="AlphaFoldDB" id="A0A0B4S254"/>
<feature type="transmembrane region" description="Helical" evidence="5">
    <location>
        <begin position="282"/>
        <end position="310"/>
    </location>
</feature>
<feature type="transmembrane region" description="Helical" evidence="5">
    <location>
        <begin position="508"/>
        <end position="533"/>
    </location>
</feature>
<reference evidence="6 7" key="1">
    <citation type="submission" date="2014-10" db="EMBL/GenBank/DDBJ databases">
        <title>Complete genome sequence of Parvimonas micra KCOM 1535 (= ChDC B708).</title>
        <authorList>
            <person name="Kook J.-K."/>
            <person name="Park S.-N."/>
            <person name="Lim Y.K."/>
            <person name="Roh H."/>
        </authorList>
    </citation>
    <scope>NUCLEOTIDE SEQUENCE [LARGE SCALE GENOMIC DNA]</scope>
    <source>
        <strain evidence="7">KCOM 1535 / ChDC B708</strain>
    </source>
</reference>
<evidence type="ECO:0000256" key="2">
    <source>
        <dbReference type="ARBA" id="ARBA00022692"/>
    </source>
</evidence>
<dbReference type="Proteomes" id="UP000031386">
    <property type="component" value="Chromosome"/>
</dbReference>
<comment type="similarity">
    <text evidence="5">Belongs to the binding-protein-dependent transport system permease family.</text>
</comment>
<organism evidence="6 7">
    <name type="scientific">Parvimonas micra</name>
    <dbReference type="NCBI Taxonomy" id="33033"/>
    <lineage>
        <taxon>Bacteria</taxon>
        <taxon>Bacillati</taxon>
        <taxon>Bacillota</taxon>
        <taxon>Tissierellia</taxon>
        <taxon>Tissierellales</taxon>
        <taxon>Peptoniphilaceae</taxon>
        <taxon>Parvimonas</taxon>
    </lineage>
</organism>
<evidence type="ECO:0000313" key="7">
    <source>
        <dbReference type="Proteomes" id="UP000031386"/>
    </source>
</evidence>
<dbReference type="OrthoDB" id="57323at2"/>
<comment type="subcellular location">
    <subcellularLocation>
        <location evidence="5">Cell membrane</location>
        <topology evidence="5">Multi-pass membrane protein</topology>
    </subcellularLocation>
    <subcellularLocation>
        <location evidence="1">Membrane</location>
        <topology evidence="1">Multi-pass membrane protein</topology>
    </subcellularLocation>
</comment>
<dbReference type="PANTHER" id="PTHR43496:SF1">
    <property type="entry name" value="POLYGALACTURONAN_RHAMNOGALACTURONAN TRANSPORT SYSTEM PERMEASE PROTEIN YTEP"/>
    <property type="match status" value="1"/>
</dbReference>
<dbReference type="InterPro" id="IPR000515">
    <property type="entry name" value="MetI-like"/>
</dbReference>
<dbReference type="GO" id="GO:0005886">
    <property type="term" value="C:plasma membrane"/>
    <property type="evidence" value="ECO:0007669"/>
    <property type="project" value="UniProtKB-SubCell"/>
</dbReference>
<feature type="transmembrane region" description="Helical" evidence="5">
    <location>
        <begin position="180"/>
        <end position="202"/>
    </location>
</feature>
<dbReference type="PROSITE" id="PS50928">
    <property type="entry name" value="ABC_TM1"/>
    <property type="match status" value="2"/>
</dbReference>
<keyword evidence="2 5" id="KW-0812">Transmembrane</keyword>
<feature type="transmembrane region" description="Helical" evidence="5">
    <location>
        <begin position="56"/>
        <end position="85"/>
    </location>
</feature>
<dbReference type="InterPro" id="IPR035906">
    <property type="entry name" value="MetI-like_sf"/>
</dbReference>
<keyword evidence="3 5" id="KW-1133">Transmembrane helix</keyword>
<dbReference type="PANTHER" id="PTHR43496">
    <property type="entry name" value="PROTEIN LPLB"/>
    <property type="match status" value="1"/>
</dbReference>
<accession>A0A0B4S254</accession>
<feature type="transmembrane region" description="Helical" evidence="5">
    <location>
        <begin position="235"/>
        <end position="257"/>
    </location>
</feature>
<keyword evidence="5" id="KW-0813">Transport</keyword>
<evidence type="ECO:0000256" key="4">
    <source>
        <dbReference type="ARBA" id="ARBA00023136"/>
    </source>
</evidence>
<sequence>MKRYFKFIDTIIIFTLVFCLFTFILFPFLKVFYSTFFNDGKFTLEGFAFLKTQSKLLYNSIFVAFFATIITTIVSVSIGIFCFTIRKSVKKLISFVLMITMISPPFVSSLAYIKLFGRRGFITHDIFNLSLNAYGSFGVILMQSIGLISLSALMIISSLDGIDKEQINSARSLGAKTNNIILDIILPQLLPSIKVVAILSFIRSIADFSTPLIIGGSFETLASKSYNVFISDGNIIQAGAMNIILCIPVIFTFIFYIKNSKIISNTNFGSNISEVNIEKKGIIFSFAVFLSTVFLILLILQYSSIVLSAFTDYSKGKLYFTFEHFVGIKNYIDKTVFRSIYYSLISAFFGSLIGLLLQYYIHIRKVKFLRIFDFIATMPYMLPGTFFGIGYILAFNNYPIYITGTALIVILNVTFKQLPFSTKIFSSSLETIDENQILSAKDLGANEFYIFKDVILSHTKNHFVISMINGFNSTMTTVGSIIFIVYPAQKVLTLVMFDVINSGKYNTASVLALLIILICLSFSLLFMLINYILNKLGDFYVFRSKKFM</sequence>
<proteinExistence type="inferred from homology"/>
<feature type="transmembrane region" description="Helical" evidence="5">
    <location>
        <begin position="12"/>
        <end position="36"/>
    </location>
</feature>
<dbReference type="GO" id="GO:0055085">
    <property type="term" value="P:transmembrane transport"/>
    <property type="evidence" value="ECO:0007669"/>
    <property type="project" value="InterPro"/>
</dbReference>
<feature type="transmembrane region" description="Helical" evidence="5">
    <location>
        <begin position="371"/>
        <end position="392"/>
    </location>
</feature>
<dbReference type="RefSeq" id="WP_041954070.1">
    <property type="nucleotide sequence ID" value="NZ_CP009761.1"/>
</dbReference>
<keyword evidence="4 5" id="KW-0472">Membrane</keyword>
<evidence type="ECO:0000256" key="3">
    <source>
        <dbReference type="ARBA" id="ARBA00022989"/>
    </source>
</evidence>
<feature type="transmembrane region" description="Helical" evidence="5">
    <location>
        <begin position="398"/>
        <end position="415"/>
    </location>
</feature>
<dbReference type="SUPFAM" id="SSF161098">
    <property type="entry name" value="MetI-like"/>
    <property type="match status" value="2"/>
</dbReference>
<evidence type="ECO:0000256" key="1">
    <source>
        <dbReference type="ARBA" id="ARBA00004141"/>
    </source>
</evidence>
<evidence type="ECO:0000256" key="5">
    <source>
        <dbReference type="RuleBase" id="RU363032"/>
    </source>
</evidence>
<feature type="transmembrane region" description="Helical" evidence="5">
    <location>
        <begin position="92"/>
        <end position="113"/>
    </location>
</feature>
<evidence type="ECO:0000313" key="6">
    <source>
        <dbReference type="EMBL" id="AIZ36646.1"/>
    </source>
</evidence>
<dbReference type="CDD" id="cd06261">
    <property type="entry name" value="TM_PBP2"/>
    <property type="match status" value="2"/>
</dbReference>
<dbReference type="KEGG" id="pmic:NW74_04505"/>
<dbReference type="STRING" id="33033.NW74_04505"/>